<dbReference type="AlphaFoldDB" id="A0A917B7S4"/>
<dbReference type="Gene3D" id="2.40.50.140">
    <property type="entry name" value="Nucleic acid-binding proteins"/>
    <property type="match status" value="1"/>
</dbReference>
<dbReference type="SUPFAM" id="SSF50249">
    <property type="entry name" value="Nucleic acid-binding proteins"/>
    <property type="match status" value="1"/>
</dbReference>
<dbReference type="HAMAP" id="MF_00252">
    <property type="entry name" value="Lys_tRNA_synth_class2"/>
    <property type="match status" value="1"/>
</dbReference>
<keyword evidence="4 7" id="KW-0067">ATP-binding</keyword>
<feature type="binding site" evidence="7">
    <location>
        <position position="460"/>
    </location>
    <ligand>
        <name>Mg(2+)</name>
        <dbReference type="ChEBI" id="CHEBI:18420"/>
        <label>2</label>
    </ligand>
</feature>
<keyword evidence="7" id="KW-0963">Cytoplasm</keyword>
<dbReference type="GO" id="GO:0000049">
    <property type="term" value="F:tRNA binding"/>
    <property type="evidence" value="ECO:0007669"/>
    <property type="project" value="TreeGrafter"/>
</dbReference>
<evidence type="ECO:0000256" key="3">
    <source>
        <dbReference type="ARBA" id="ARBA00022741"/>
    </source>
</evidence>
<dbReference type="NCBIfam" id="NF001756">
    <property type="entry name" value="PRK00484.1"/>
    <property type="match status" value="1"/>
</dbReference>
<dbReference type="InterPro" id="IPR006195">
    <property type="entry name" value="aa-tRNA-synth_II"/>
</dbReference>
<comment type="caution">
    <text evidence="11">The sequence shown here is derived from an EMBL/GenBank/DDBJ whole genome shotgun (WGS) entry which is preliminary data.</text>
</comment>
<dbReference type="InterPro" id="IPR044136">
    <property type="entry name" value="Lys-tRNA-ligase_II_N"/>
</dbReference>
<feature type="binding site" evidence="7">
    <location>
        <position position="453"/>
    </location>
    <ligand>
        <name>Mg(2+)</name>
        <dbReference type="ChEBI" id="CHEBI:18420"/>
        <label>1</label>
    </ligand>
</feature>
<comment type="subunit">
    <text evidence="7">Homodimer.</text>
</comment>
<keyword evidence="2 7" id="KW-0479">Metal-binding</keyword>
<dbReference type="Gene3D" id="3.30.930.10">
    <property type="entry name" value="Bira Bifunctional Protein, Domain 2"/>
    <property type="match status" value="1"/>
</dbReference>
<dbReference type="GO" id="GO:0000287">
    <property type="term" value="F:magnesium ion binding"/>
    <property type="evidence" value="ECO:0007669"/>
    <property type="project" value="UniProtKB-UniRule"/>
</dbReference>
<evidence type="ECO:0000256" key="8">
    <source>
        <dbReference type="RuleBase" id="RU000336"/>
    </source>
</evidence>
<dbReference type="Pfam" id="PF00152">
    <property type="entry name" value="tRNA-synt_2"/>
    <property type="match status" value="1"/>
</dbReference>
<dbReference type="Proteomes" id="UP000598775">
    <property type="component" value="Unassembled WGS sequence"/>
</dbReference>
<accession>A0A917B7S4</accession>
<evidence type="ECO:0000256" key="5">
    <source>
        <dbReference type="ARBA" id="ARBA00023146"/>
    </source>
</evidence>
<dbReference type="InterPro" id="IPR002313">
    <property type="entry name" value="Lys-tRNA-ligase_II"/>
</dbReference>
<evidence type="ECO:0000313" key="12">
    <source>
        <dbReference type="Proteomes" id="UP000598775"/>
    </source>
</evidence>
<dbReference type="NCBIfam" id="TIGR00499">
    <property type="entry name" value="lysS_bact"/>
    <property type="match status" value="1"/>
</dbReference>
<evidence type="ECO:0000256" key="9">
    <source>
        <dbReference type="SAM" id="Coils"/>
    </source>
</evidence>
<keyword evidence="1 7" id="KW-0436">Ligase</keyword>
<evidence type="ECO:0000256" key="1">
    <source>
        <dbReference type="ARBA" id="ARBA00022598"/>
    </source>
</evidence>
<dbReference type="InterPro" id="IPR012340">
    <property type="entry name" value="NA-bd_OB-fold"/>
</dbReference>
<dbReference type="SUPFAM" id="SSF55681">
    <property type="entry name" value="Class II aaRS and biotin synthetases"/>
    <property type="match status" value="1"/>
</dbReference>
<dbReference type="GO" id="GO:0005524">
    <property type="term" value="F:ATP binding"/>
    <property type="evidence" value="ECO:0007669"/>
    <property type="project" value="UniProtKB-UniRule"/>
</dbReference>
<dbReference type="GO" id="GO:0004824">
    <property type="term" value="F:lysine-tRNA ligase activity"/>
    <property type="evidence" value="ECO:0007669"/>
    <property type="project" value="UniProtKB-UniRule"/>
</dbReference>
<evidence type="ECO:0000256" key="7">
    <source>
        <dbReference type="HAMAP-Rule" id="MF_00252"/>
    </source>
</evidence>
<dbReference type="CDD" id="cd04322">
    <property type="entry name" value="LysRS_N"/>
    <property type="match status" value="1"/>
</dbReference>
<feature type="coiled-coil region" evidence="9">
    <location>
        <begin position="22"/>
        <end position="52"/>
    </location>
</feature>
<dbReference type="RefSeq" id="WP_188678312.1">
    <property type="nucleotide sequence ID" value="NZ_BMGP01000004.1"/>
</dbReference>
<keyword evidence="12" id="KW-1185">Reference proteome</keyword>
<comment type="similarity">
    <text evidence="7">Belongs to the class-II aminoacyl-tRNA synthetase family.</text>
</comment>
<dbReference type="InterPro" id="IPR045864">
    <property type="entry name" value="aa-tRNA-synth_II/BPL/LPL"/>
</dbReference>
<comment type="cofactor">
    <cofactor evidence="7 8">
        <name>Mg(2+)</name>
        <dbReference type="ChEBI" id="CHEBI:18420"/>
    </cofactor>
    <text evidence="7 8">Binds 3 Mg(2+) ions per subunit.</text>
</comment>
<dbReference type="GO" id="GO:0006430">
    <property type="term" value="P:lysyl-tRNA aminoacylation"/>
    <property type="evidence" value="ECO:0007669"/>
    <property type="project" value="UniProtKB-UniRule"/>
</dbReference>
<sequence length="539" mass="58971">MTSNPEHPFAPAEANADLSAAAAAAEALANDAAAEERAAEEAAEAAAASEQQVIRMAKRERMLETGLEAYPVGVPVTTTIAAVRAKYPELAADETTGDVMGLAGRVVFLRNKGKLCFVSLQAGDGTRIQGMFSQALIGEESLAVFKELVDLGDHLFINGEVISSRTGELSVMVAAWQIASKALLPLPNLHSELSEETRMRARYLDLIVRDEARVMVRTRAAVVASLRKTFDDRAYIEVETPMLQTMHGGAAARPFSTHSNAFDTELYLRIAPELFLKRAVVGGIDRVFEINRNFRNEGADSTHSPEFAMLEAYEAYGDYNTMAELTQTLIQNAALAVAGSHVVTWADGTEYDLGGDWDRISMYESLSEAIQAKYGSAGIHVTPQTGTDELKALAEAEGVEVHVPNHGKYVEELWEHFVKGDLVRPTFVMDFPLETSPLTRSHRSIEGVVEKWDLYIRGFELATAYSELVDPVIQRERFIEQARLGAAGDDEAMRLDEEFLRALEFGMPPSGGLGMGIDRLLMALTGLGIRETILFPLVK</sequence>
<dbReference type="InterPro" id="IPR004364">
    <property type="entry name" value="Aa-tRNA-synt_II"/>
</dbReference>
<name>A0A917B7S4_9MICO</name>
<keyword evidence="7" id="KW-0648">Protein biosynthesis</keyword>
<keyword evidence="5 7" id="KW-0030">Aminoacyl-tRNA synthetase</keyword>
<dbReference type="PANTHER" id="PTHR42918">
    <property type="entry name" value="LYSYL-TRNA SYNTHETASE"/>
    <property type="match status" value="1"/>
</dbReference>
<proteinExistence type="inferred from homology"/>
<feature type="binding site" evidence="7">
    <location>
        <position position="460"/>
    </location>
    <ligand>
        <name>Mg(2+)</name>
        <dbReference type="ChEBI" id="CHEBI:18420"/>
        <label>1</label>
    </ligand>
</feature>
<dbReference type="Pfam" id="PF01336">
    <property type="entry name" value="tRNA_anti-codon"/>
    <property type="match status" value="1"/>
</dbReference>
<gene>
    <name evidence="7 11" type="primary">lysS</name>
    <name evidence="11" type="ORF">GCM10011399_22350</name>
</gene>
<evidence type="ECO:0000256" key="4">
    <source>
        <dbReference type="ARBA" id="ARBA00022840"/>
    </source>
</evidence>
<comment type="catalytic activity">
    <reaction evidence="6 7 8">
        <text>tRNA(Lys) + L-lysine + ATP = L-lysyl-tRNA(Lys) + AMP + diphosphate</text>
        <dbReference type="Rhea" id="RHEA:20792"/>
        <dbReference type="Rhea" id="RHEA-COMP:9696"/>
        <dbReference type="Rhea" id="RHEA-COMP:9697"/>
        <dbReference type="ChEBI" id="CHEBI:30616"/>
        <dbReference type="ChEBI" id="CHEBI:32551"/>
        <dbReference type="ChEBI" id="CHEBI:33019"/>
        <dbReference type="ChEBI" id="CHEBI:78442"/>
        <dbReference type="ChEBI" id="CHEBI:78529"/>
        <dbReference type="ChEBI" id="CHEBI:456215"/>
        <dbReference type="EC" id="6.1.1.6"/>
    </reaction>
</comment>
<dbReference type="InterPro" id="IPR018149">
    <property type="entry name" value="Lys-tRNA-synth_II_C"/>
</dbReference>
<feature type="domain" description="Aminoacyl-transfer RNA synthetases class-II family profile" evidence="10">
    <location>
        <begin position="217"/>
        <end position="536"/>
    </location>
</feature>
<dbReference type="InterPro" id="IPR004365">
    <property type="entry name" value="NA-bd_OB_tRNA"/>
</dbReference>
<keyword evidence="3 7" id="KW-0547">Nucleotide-binding</keyword>
<protein>
    <recommendedName>
        <fullName evidence="7">Lysine--tRNA ligase</fullName>
        <ecNumber evidence="7">6.1.1.6</ecNumber>
    </recommendedName>
    <alternativeName>
        <fullName evidence="7">Lysyl-tRNA synthetase</fullName>
        <shortName evidence="7">LysRS</shortName>
    </alternativeName>
</protein>
<evidence type="ECO:0000256" key="6">
    <source>
        <dbReference type="ARBA" id="ARBA00048573"/>
    </source>
</evidence>
<dbReference type="GO" id="GO:0005829">
    <property type="term" value="C:cytosol"/>
    <property type="evidence" value="ECO:0007669"/>
    <property type="project" value="TreeGrafter"/>
</dbReference>
<dbReference type="PRINTS" id="PR00982">
    <property type="entry name" value="TRNASYNTHLYS"/>
</dbReference>
<comment type="subcellular location">
    <subcellularLocation>
        <location evidence="7">Cytoplasm</location>
    </subcellularLocation>
</comment>
<dbReference type="EC" id="6.1.1.6" evidence="7"/>
<evidence type="ECO:0000256" key="2">
    <source>
        <dbReference type="ARBA" id="ARBA00022723"/>
    </source>
</evidence>
<organism evidence="11 12">
    <name type="scientific">Subtercola lobariae</name>
    <dbReference type="NCBI Taxonomy" id="1588641"/>
    <lineage>
        <taxon>Bacteria</taxon>
        <taxon>Bacillati</taxon>
        <taxon>Actinomycetota</taxon>
        <taxon>Actinomycetes</taxon>
        <taxon>Micrococcales</taxon>
        <taxon>Microbacteriaceae</taxon>
        <taxon>Subtercola</taxon>
    </lineage>
</organism>
<evidence type="ECO:0000313" key="11">
    <source>
        <dbReference type="EMBL" id="GGF28739.1"/>
    </source>
</evidence>
<evidence type="ECO:0000259" key="10">
    <source>
        <dbReference type="PROSITE" id="PS50862"/>
    </source>
</evidence>
<dbReference type="PANTHER" id="PTHR42918:SF15">
    <property type="entry name" value="LYSINE--TRNA LIGASE, CHLOROPLASTIC_MITOCHONDRIAL"/>
    <property type="match status" value="1"/>
</dbReference>
<dbReference type="EMBL" id="BMGP01000004">
    <property type="protein sequence ID" value="GGF28739.1"/>
    <property type="molecule type" value="Genomic_DNA"/>
</dbReference>
<reference evidence="11 12" key="1">
    <citation type="journal article" date="2014" name="Int. J. Syst. Evol. Microbiol.">
        <title>Complete genome sequence of Corynebacterium casei LMG S-19264T (=DSM 44701T), isolated from a smear-ripened cheese.</title>
        <authorList>
            <consortium name="US DOE Joint Genome Institute (JGI-PGF)"/>
            <person name="Walter F."/>
            <person name="Albersmeier A."/>
            <person name="Kalinowski J."/>
            <person name="Ruckert C."/>
        </authorList>
    </citation>
    <scope>NUCLEOTIDE SEQUENCE [LARGE SCALE GENOMIC DNA]</scope>
    <source>
        <strain evidence="11 12">CGMCC 1.12976</strain>
    </source>
</reference>
<dbReference type="PROSITE" id="PS50862">
    <property type="entry name" value="AA_TRNA_LIGASE_II"/>
    <property type="match status" value="1"/>
</dbReference>
<keyword evidence="9" id="KW-0175">Coiled coil</keyword>
<keyword evidence="7 8" id="KW-0460">Magnesium</keyword>